<feature type="signal peptide" evidence="6">
    <location>
        <begin position="1"/>
        <end position="28"/>
    </location>
</feature>
<evidence type="ECO:0000313" key="10">
    <source>
        <dbReference type="Proteomes" id="UP000191820"/>
    </source>
</evidence>
<keyword evidence="3" id="KW-0378">Hydrolase</keyword>
<dbReference type="Proteomes" id="UP000191820">
    <property type="component" value="Chromosome"/>
</dbReference>
<dbReference type="RefSeq" id="WP_080916838.1">
    <property type="nucleotide sequence ID" value="NZ_CP020472.1"/>
</dbReference>
<proteinExistence type="inferred from homology"/>
<keyword evidence="6" id="KW-0732">Signal</keyword>
<dbReference type="SUPFAM" id="SSF63411">
    <property type="entry name" value="LuxS/MPP-like metallohydrolase"/>
    <property type="match status" value="2"/>
</dbReference>
<keyword evidence="4" id="KW-0862">Zinc</keyword>
<comment type="similarity">
    <text evidence="1">Belongs to the peptidase M16 family.</text>
</comment>
<gene>
    <name evidence="9" type="ORF">SJ2017_3602</name>
</gene>
<evidence type="ECO:0000259" key="8">
    <source>
        <dbReference type="Pfam" id="PF05193"/>
    </source>
</evidence>
<evidence type="ECO:0000259" key="7">
    <source>
        <dbReference type="Pfam" id="PF00675"/>
    </source>
</evidence>
<evidence type="ECO:0000256" key="4">
    <source>
        <dbReference type="ARBA" id="ARBA00022833"/>
    </source>
</evidence>
<dbReference type="Gene3D" id="3.30.830.10">
    <property type="entry name" value="Metalloenzyme, LuxS/M16 peptidase-like"/>
    <property type="match status" value="3"/>
</dbReference>
<evidence type="ECO:0000256" key="1">
    <source>
        <dbReference type="ARBA" id="ARBA00007261"/>
    </source>
</evidence>
<reference evidence="9 10" key="1">
    <citation type="submission" date="2017-03" db="EMBL/GenBank/DDBJ databases">
        <title>Genome sequencing of Shewanella japonica KCTC 22435.</title>
        <authorList>
            <person name="Kim K.M."/>
        </authorList>
    </citation>
    <scope>NUCLEOTIDE SEQUENCE [LARGE SCALE GENOMIC DNA]</scope>
    <source>
        <strain evidence="9 10">KCTC 22435</strain>
    </source>
</reference>
<dbReference type="EMBL" id="CP020472">
    <property type="protein sequence ID" value="ARD23850.1"/>
    <property type="molecule type" value="Genomic_DNA"/>
</dbReference>
<feature type="chain" id="PRO_5047161108" description="Insulinase family protein" evidence="6">
    <location>
        <begin position="29"/>
        <end position="942"/>
    </location>
</feature>
<feature type="domain" description="Peptidase M16 C-terminal" evidence="8">
    <location>
        <begin position="209"/>
        <end position="383"/>
    </location>
</feature>
<dbReference type="InterPro" id="IPR007863">
    <property type="entry name" value="Peptidase_M16_C"/>
</dbReference>
<dbReference type="Pfam" id="PF00675">
    <property type="entry name" value="Peptidase_M16"/>
    <property type="match status" value="1"/>
</dbReference>
<sequence length="942" mass="107842">MNEYRKMLTSCARLIACIVVFISVTCSAQYQWDPALTTGKLDNGLQYVIYNSDKKTDPFNIRLIVNAGSVDEKQRAGVAHMLEHMVFHKTQNHPEGIHNYLEKLGWKTGLQVNAMTRQTETQYMIRTRPNDALDMQGSLALMSQLAGHATLDAADWQRERGVIVEEWRQGNGLADEVNQLKKAVVRNNSRYVDRPTIGTYESIKQADISELRDFYNTFYVASNMKLVISGYLDVAKTEHAIQHSFGLLPSKPQPKRDYVALPLSPKLYIDKVQHPKGSTSMVVYGLRMPMPDRTTEQGQYTYLQNYFLRKMMRNQIRRNKSLVDSDDIESLSLTVKEPTNNRLIVAIASRTHNHELGLKVVATELARLYRDGLDKQEFIQIRDKAKEINSRNIKAAKHRDFAAWEDKITEAFVQGSLLESPVARSERTHQWLNKMTFEELNARMREMLDTEDNFLYFQAGGDQQITLPTTAEVRQLQADIQANINTLEKSVLLADVKPKAAQAINTASVSEVTTPNLPKVTSKPGSWSPLESEQWQYQQQTLTLRKYQLSNGDQLLWLNKPTSDNKLYIKALTQVGFQNNAIPAWLAQTSIQLWQQSGLAQWSETEWQQWQVDNPHWQWEFKANELDLAAVIAPDQLATLMQLYHLRMSTGIDKGAWESVKNDVVEQANRIQPKSQFVNQQRFGESTFDDINQVDVDALNQAKIEEHAKTILSQPVTFYIIGELSQTDLEQQMSHSLANISRKASLDNSSSMQLPANRVEYIQSHDQQKAEISQYGYLPMQWTPENAFLVSTLTPIAKKMLKKKLRQELGGIYSIKFEMRLDPQQNRVETEVHYTCAPERADELLTATNEVLNNLSSAIAEQDLQRIVEDIYFAEKSRNNNANTWLRRLILSDKRYKNASYIKRSGQLHDQVTLEGLEVLAKQIFPLPHRLTFIDMPGGKKL</sequence>
<name>A0ABN4YNS1_9GAMM</name>
<dbReference type="InterPro" id="IPR011765">
    <property type="entry name" value="Pept_M16_N"/>
</dbReference>
<evidence type="ECO:0000256" key="6">
    <source>
        <dbReference type="SAM" id="SignalP"/>
    </source>
</evidence>
<evidence type="ECO:0008006" key="11">
    <source>
        <dbReference type="Google" id="ProtNLM"/>
    </source>
</evidence>
<evidence type="ECO:0000256" key="5">
    <source>
        <dbReference type="ARBA" id="ARBA00023049"/>
    </source>
</evidence>
<evidence type="ECO:0000256" key="2">
    <source>
        <dbReference type="ARBA" id="ARBA00022670"/>
    </source>
</evidence>
<protein>
    <recommendedName>
        <fullName evidence="11">Insulinase family protein</fullName>
    </recommendedName>
</protein>
<keyword evidence="2" id="KW-0645">Protease</keyword>
<feature type="domain" description="Peptidase M16 N-terminal" evidence="7">
    <location>
        <begin position="47"/>
        <end position="169"/>
    </location>
</feature>
<keyword evidence="5" id="KW-0482">Metalloprotease</keyword>
<evidence type="ECO:0000313" key="9">
    <source>
        <dbReference type="EMBL" id="ARD23850.1"/>
    </source>
</evidence>
<accession>A0ABN4YNS1</accession>
<evidence type="ECO:0000256" key="3">
    <source>
        <dbReference type="ARBA" id="ARBA00022801"/>
    </source>
</evidence>
<organism evidence="9 10">
    <name type="scientific">Shewanella japonica</name>
    <dbReference type="NCBI Taxonomy" id="93973"/>
    <lineage>
        <taxon>Bacteria</taxon>
        <taxon>Pseudomonadati</taxon>
        <taxon>Pseudomonadota</taxon>
        <taxon>Gammaproteobacteria</taxon>
        <taxon>Alteromonadales</taxon>
        <taxon>Shewanellaceae</taxon>
        <taxon>Shewanella</taxon>
    </lineage>
</organism>
<dbReference type="InterPro" id="IPR011249">
    <property type="entry name" value="Metalloenz_LuxS/M16"/>
</dbReference>
<dbReference type="PANTHER" id="PTHR43690:SF17">
    <property type="entry name" value="PROTEIN YHJJ"/>
    <property type="match status" value="1"/>
</dbReference>
<keyword evidence="10" id="KW-1185">Reference proteome</keyword>
<dbReference type="PANTHER" id="PTHR43690">
    <property type="entry name" value="NARDILYSIN"/>
    <property type="match status" value="1"/>
</dbReference>
<dbReference type="Pfam" id="PF05193">
    <property type="entry name" value="Peptidase_M16_C"/>
    <property type="match status" value="1"/>
</dbReference>
<dbReference type="InterPro" id="IPR050626">
    <property type="entry name" value="Peptidase_M16"/>
</dbReference>